<evidence type="ECO:0000256" key="7">
    <source>
        <dbReference type="ARBA" id="ARBA00023014"/>
    </source>
</evidence>
<evidence type="ECO:0000256" key="6">
    <source>
        <dbReference type="ARBA" id="ARBA00023004"/>
    </source>
</evidence>
<keyword evidence="4" id="KW-0479">Metal-binding</keyword>
<dbReference type="PANTHER" id="PTHR11601">
    <property type="entry name" value="CYSTEINE DESULFURYLASE FAMILY MEMBER"/>
    <property type="match status" value="1"/>
</dbReference>
<evidence type="ECO:0000259" key="9">
    <source>
        <dbReference type="Pfam" id="PF00266"/>
    </source>
</evidence>
<dbReference type="PIRSF" id="PIRSF005572">
    <property type="entry name" value="NifS"/>
    <property type="match status" value="1"/>
</dbReference>
<evidence type="ECO:0000313" key="10">
    <source>
        <dbReference type="EMBL" id="MCE7004596.1"/>
    </source>
</evidence>
<dbReference type="InterPro" id="IPR015424">
    <property type="entry name" value="PyrdxlP-dep_Trfase"/>
</dbReference>
<keyword evidence="5" id="KW-0663">Pyridoxal phosphate</keyword>
<evidence type="ECO:0000256" key="1">
    <source>
        <dbReference type="ARBA" id="ARBA00001933"/>
    </source>
</evidence>
<dbReference type="Gene3D" id="1.10.260.50">
    <property type="match status" value="1"/>
</dbReference>
<keyword evidence="3" id="KW-0808">Transferase</keyword>
<reference evidence="10 11" key="1">
    <citation type="submission" date="2021-12" db="EMBL/GenBank/DDBJ databases">
        <title>Genome sequence of Kibdelosporangium philippinense ATCC 49844.</title>
        <authorList>
            <person name="Fedorov E.A."/>
            <person name="Omeragic M."/>
            <person name="Shalygina K.F."/>
            <person name="Maclea K.S."/>
        </authorList>
    </citation>
    <scope>NUCLEOTIDE SEQUENCE [LARGE SCALE GENOMIC DNA]</scope>
    <source>
        <strain evidence="10 11">ATCC 49844</strain>
    </source>
</reference>
<dbReference type="SUPFAM" id="SSF53383">
    <property type="entry name" value="PLP-dependent transferases"/>
    <property type="match status" value="1"/>
</dbReference>
<comment type="caution">
    <text evidence="10">The sequence shown here is derived from an EMBL/GenBank/DDBJ whole genome shotgun (WGS) entry which is preliminary data.</text>
</comment>
<name>A0ABS8Z9P0_9PSEU</name>
<comment type="cofactor">
    <cofactor evidence="1">
        <name>pyridoxal 5'-phosphate</name>
        <dbReference type="ChEBI" id="CHEBI:597326"/>
    </cofactor>
</comment>
<dbReference type="Gene3D" id="3.90.1150.10">
    <property type="entry name" value="Aspartate Aminotransferase, domain 1"/>
    <property type="match status" value="1"/>
</dbReference>
<accession>A0ABS8Z9P0</accession>
<dbReference type="InterPro" id="IPR016454">
    <property type="entry name" value="Cysteine_dSase"/>
</dbReference>
<dbReference type="InterPro" id="IPR000192">
    <property type="entry name" value="Aminotrans_V_dom"/>
</dbReference>
<dbReference type="EMBL" id="JAJVCN010000001">
    <property type="protein sequence ID" value="MCE7004596.1"/>
    <property type="molecule type" value="Genomic_DNA"/>
</dbReference>
<dbReference type="RefSeq" id="WP_233726091.1">
    <property type="nucleotide sequence ID" value="NZ_JAJVCN010000001.1"/>
</dbReference>
<comment type="catalytic activity">
    <reaction evidence="8">
        <text>(sulfur carrier)-H + L-cysteine = (sulfur carrier)-SH + L-alanine</text>
        <dbReference type="Rhea" id="RHEA:43892"/>
        <dbReference type="Rhea" id="RHEA-COMP:14737"/>
        <dbReference type="Rhea" id="RHEA-COMP:14739"/>
        <dbReference type="ChEBI" id="CHEBI:29917"/>
        <dbReference type="ChEBI" id="CHEBI:35235"/>
        <dbReference type="ChEBI" id="CHEBI:57972"/>
        <dbReference type="ChEBI" id="CHEBI:64428"/>
        <dbReference type="EC" id="2.8.1.7"/>
    </reaction>
</comment>
<dbReference type="InterPro" id="IPR015421">
    <property type="entry name" value="PyrdxlP-dep_Trfase_major"/>
</dbReference>
<proteinExistence type="inferred from homology"/>
<dbReference type="PANTHER" id="PTHR11601:SF34">
    <property type="entry name" value="CYSTEINE DESULFURASE"/>
    <property type="match status" value="1"/>
</dbReference>
<comment type="similarity">
    <text evidence="2">Belongs to the class-V pyridoxal-phosphate-dependent aminotransferase family. NifS/IscS subfamily.</text>
</comment>
<dbReference type="InterPro" id="IPR015422">
    <property type="entry name" value="PyrdxlP-dep_Trfase_small"/>
</dbReference>
<keyword evidence="7" id="KW-0411">Iron-sulfur</keyword>
<evidence type="ECO:0000256" key="3">
    <source>
        <dbReference type="ARBA" id="ARBA00022679"/>
    </source>
</evidence>
<dbReference type="Pfam" id="PF00266">
    <property type="entry name" value="Aminotran_5"/>
    <property type="match status" value="1"/>
</dbReference>
<evidence type="ECO:0000256" key="5">
    <source>
        <dbReference type="ARBA" id="ARBA00022898"/>
    </source>
</evidence>
<gene>
    <name evidence="10" type="ORF">LWC34_17450</name>
</gene>
<dbReference type="Gene3D" id="3.40.640.10">
    <property type="entry name" value="Type I PLP-dependent aspartate aminotransferase-like (Major domain)"/>
    <property type="match status" value="1"/>
</dbReference>
<organism evidence="10 11">
    <name type="scientific">Kibdelosporangium philippinense</name>
    <dbReference type="NCBI Taxonomy" id="211113"/>
    <lineage>
        <taxon>Bacteria</taxon>
        <taxon>Bacillati</taxon>
        <taxon>Actinomycetota</taxon>
        <taxon>Actinomycetes</taxon>
        <taxon>Pseudonocardiales</taxon>
        <taxon>Pseudonocardiaceae</taxon>
        <taxon>Kibdelosporangium</taxon>
    </lineage>
</organism>
<evidence type="ECO:0000313" key="11">
    <source>
        <dbReference type="Proteomes" id="UP001521150"/>
    </source>
</evidence>
<evidence type="ECO:0000256" key="2">
    <source>
        <dbReference type="ARBA" id="ARBA00006490"/>
    </source>
</evidence>
<sequence>MTVPSGPIYLDDNATTPVDPAVTEAMLPYLTGEFGNPSSDHHYGAGPRAALQRAREQIVALIQASDGQVVFTGSGSEADNLAIRGTVLAAATDRPHVITQQTEHPAVLETCRALQRWHGTEMTYLPVSDDGVVDPAALAAAFTERTVLVSIMAANNETGALQPIPELARITHQHGAVFHCDAAQAAGKIPLDVTALGVDLLTLVGHKMYAPKGIGALYMRPGVRLEPLVYGGGQEHGLRAGTENVALTVALGAAAELAAAEDHYRLQRLRDRLHDQLAARLPNRVLLNGPVEARLPNTLNISIRGVTGHDLLAATPGIAASTGSACHTGNYEPSPVLTAMGLSVPRSLSAVRLSLGRWSTAEDVDRATHLITTSLTQEAGIDD</sequence>
<evidence type="ECO:0000256" key="4">
    <source>
        <dbReference type="ARBA" id="ARBA00022723"/>
    </source>
</evidence>
<dbReference type="Proteomes" id="UP001521150">
    <property type="component" value="Unassembled WGS sequence"/>
</dbReference>
<keyword evidence="11" id="KW-1185">Reference proteome</keyword>
<feature type="domain" description="Aminotransferase class V" evidence="9">
    <location>
        <begin position="8"/>
        <end position="366"/>
    </location>
</feature>
<protein>
    <submittedName>
        <fullName evidence="10">Cysteine desulfurase</fullName>
    </submittedName>
</protein>
<keyword evidence="6" id="KW-0408">Iron</keyword>
<evidence type="ECO:0000256" key="8">
    <source>
        <dbReference type="ARBA" id="ARBA00050776"/>
    </source>
</evidence>